<name>A0ABQ2Z7C7_9ACTN</name>
<comment type="caution">
    <text evidence="3">The sequence shown here is derived from an EMBL/GenBank/DDBJ whole genome shotgun (WGS) entry which is preliminary data.</text>
</comment>
<reference evidence="4" key="1">
    <citation type="journal article" date="2019" name="Int. J. Syst. Evol. Microbiol.">
        <title>The Global Catalogue of Microorganisms (GCM) 10K type strain sequencing project: providing services to taxonomists for standard genome sequencing and annotation.</title>
        <authorList>
            <consortium name="The Broad Institute Genomics Platform"/>
            <consortium name="The Broad Institute Genome Sequencing Center for Infectious Disease"/>
            <person name="Wu L."/>
            <person name="Ma J."/>
        </authorList>
    </citation>
    <scope>NUCLEOTIDE SEQUENCE [LARGE SCALE GENOMIC DNA]</scope>
    <source>
        <strain evidence="4">JCM 4586</strain>
    </source>
</reference>
<evidence type="ECO:0000256" key="1">
    <source>
        <dbReference type="SAM" id="Phobius"/>
    </source>
</evidence>
<feature type="transmembrane region" description="Helical" evidence="1">
    <location>
        <begin position="12"/>
        <end position="34"/>
    </location>
</feature>
<dbReference type="InterPro" id="IPR015943">
    <property type="entry name" value="WD40/YVTN_repeat-like_dom_sf"/>
</dbReference>
<dbReference type="SUPFAM" id="SSF50998">
    <property type="entry name" value="Quinoprotein alcohol dehydrogenase-like"/>
    <property type="match status" value="2"/>
</dbReference>
<dbReference type="PANTHER" id="PTHR34512">
    <property type="entry name" value="CELL SURFACE PROTEIN"/>
    <property type="match status" value="1"/>
</dbReference>
<keyword evidence="1" id="KW-1133">Transmembrane helix</keyword>
<dbReference type="InterPro" id="IPR002372">
    <property type="entry name" value="PQQ_rpt_dom"/>
</dbReference>
<keyword evidence="1" id="KW-0812">Transmembrane</keyword>
<dbReference type="InterPro" id="IPR011047">
    <property type="entry name" value="Quinoprotein_ADH-like_sf"/>
</dbReference>
<dbReference type="Pfam" id="PF13360">
    <property type="entry name" value="PQQ_2"/>
    <property type="match status" value="1"/>
</dbReference>
<evidence type="ECO:0000313" key="3">
    <source>
        <dbReference type="EMBL" id="GGY03678.1"/>
    </source>
</evidence>
<gene>
    <name evidence="3" type="ORF">GCM10010324_58250</name>
</gene>
<proteinExistence type="predicted"/>
<dbReference type="Gene3D" id="2.130.10.10">
    <property type="entry name" value="YVTN repeat-like/Quinoprotein amine dehydrogenase"/>
    <property type="match status" value="2"/>
</dbReference>
<keyword evidence="1" id="KW-0472">Membrane</keyword>
<keyword evidence="4" id="KW-1185">Reference proteome</keyword>
<dbReference type="PANTHER" id="PTHR34512:SF30">
    <property type="entry name" value="OUTER MEMBRANE PROTEIN ASSEMBLY FACTOR BAMB"/>
    <property type="match status" value="1"/>
</dbReference>
<accession>A0ABQ2Z7C7</accession>
<dbReference type="Proteomes" id="UP000659223">
    <property type="component" value="Unassembled WGS sequence"/>
</dbReference>
<evidence type="ECO:0000259" key="2">
    <source>
        <dbReference type="Pfam" id="PF13360"/>
    </source>
</evidence>
<dbReference type="EMBL" id="BMUT01000015">
    <property type="protein sequence ID" value="GGY03678.1"/>
    <property type="molecule type" value="Genomic_DNA"/>
</dbReference>
<feature type="domain" description="Pyrrolo-quinoline quinone repeat" evidence="2">
    <location>
        <begin position="55"/>
        <end position="254"/>
    </location>
</feature>
<dbReference type="RefSeq" id="WP_190024735.1">
    <property type="nucleotide sequence ID" value="NZ_BMUT01000015.1"/>
</dbReference>
<organism evidence="3 4">
    <name type="scientific">Streptomyces hiroshimensis</name>
    <dbReference type="NCBI Taxonomy" id="66424"/>
    <lineage>
        <taxon>Bacteria</taxon>
        <taxon>Bacillati</taxon>
        <taxon>Actinomycetota</taxon>
        <taxon>Actinomycetes</taxon>
        <taxon>Kitasatosporales</taxon>
        <taxon>Streptomycetaceae</taxon>
        <taxon>Streptomyces</taxon>
    </lineage>
</organism>
<sequence>MVPDRPTRKGLIALAVAVGLVLVVALGAGVWMLLPDGGARGGSGKAGSGGSRATVSWSLPYTRSGLEHPTMIRGVWFTDKSVVKALPDRVVALDPKTGKQRWEAPTPGSGSVLCQASADSTAGIAVLARGSGAACHTFYAVDLTSGKTLWEHSVDADEWAPSNGPRIARSGDVVVVSADNHLTTAFRVSDGKQLWKDDDKGLYEGAEDGDTCRGEGYTGGKQLLRIRHCLLGSKDPGTYLASVDPATGHEKWKYRLGEYGTHGQVLATSPIVVDDPDQPYEGRMRVSVLDDDGKLRTRLEGTPKRRFGLTRGDGSAPAPDVRIAGDKLVMATAREEKDSDDNNQLTAWSLTTGKRLWEQRATGYLQTFHLVSSPADTDAVLAYSAGNIHDPATLVRFDPATGSRKTVRTYRATPTTAWIGSDPYPVAHGKSLYLSAGYVSETKGRKVERRQKSLIALPGTDN</sequence>
<evidence type="ECO:0000313" key="4">
    <source>
        <dbReference type="Proteomes" id="UP000659223"/>
    </source>
</evidence>
<protein>
    <recommendedName>
        <fullName evidence="2">Pyrrolo-quinoline quinone repeat domain-containing protein</fullName>
    </recommendedName>
</protein>